<dbReference type="Pfam" id="PF02602">
    <property type="entry name" value="HEM4"/>
    <property type="match status" value="1"/>
</dbReference>
<organism evidence="2 3">
    <name type="scientific">Arenibacter nanhaiticus</name>
    <dbReference type="NCBI Taxonomy" id="558155"/>
    <lineage>
        <taxon>Bacteria</taxon>
        <taxon>Pseudomonadati</taxon>
        <taxon>Bacteroidota</taxon>
        <taxon>Flavobacteriia</taxon>
        <taxon>Flavobacteriales</taxon>
        <taxon>Flavobacteriaceae</taxon>
        <taxon>Arenibacter</taxon>
    </lineage>
</organism>
<name>A0A1M6ABV2_9FLAO</name>
<reference evidence="2 3" key="1">
    <citation type="submission" date="2016-11" db="EMBL/GenBank/DDBJ databases">
        <authorList>
            <person name="Jaros S."/>
            <person name="Januszkiewicz K."/>
            <person name="Wedrychowicz H."/>
        </authorList>
    </citation>
    <scope>NUCLEOTIDE SEQUENCE [LARGE SCALE GENOMIC DNA]</scope>
    <source>
        <strain evidence="2 3">CGMCC 1.8863</strain>
    </source>
</reference>
<evidence type="ECO:0000313" key="2">
    <source>
        <dbReference type="EMBL" id="SHI33901.1"/>
    </source>
</evidence>
<dbReference type="GO" id="GO:0006780">
    <property type="term" value="P:uroporphyrinogen III biosynthetic process"/>
    <property type="evidence" value="ECO:0007669"/>
    <property type="project" value="InterPro"/>
</dbReference>
<dbReference type="SUPFAM" id="SSF69618">
    <property type="entry name" value="HemD-like"/>
    <property type="match status" value="1"/>
</dbReference>
<dbReference type="OrthoDB" id="1523900at2"/>
<proteinExistence type="predicted"/>
<protein>
    <submittedName>
        <fullName evidence="2">Uroporphyrinogen-III synthase</fullName>
    </submittedName>
</protein>
<dbReference type="PANTHER" id="PTHR12390">
    <property type="entry name" value="UROPORPHYRINOGEN III SYNTHASE"/>
    <property type="match status" value="1"/>
</dbReference>
<evidence type="ECO:0000259" key="1">
    <source>
        <dbReference type="Pfam" id="PF02602"/>
    </source>
</evidence>
<accession>A0A1M6ABV2</accession>
<dbReference type="PANTHER" id="PTHR12390:SF0">
    <property type="entry name" value="UROPORPHYRINOGEN-III SYNTHASE"/>
    <property type="match status" value="1"/>
</dbReference>
<dbReference type="GO" id="GO:0004852">
    <property type="term" value="F:uroporphyrinogen-III synthase activity"/>
    <property type="evidence" value="ECO:0007669"/>
    <property type="project" value="InterPro"/>
</dbReference>
<dbReference type="STRING" id="558155.SAMN04487911_101164"/>
<evidence type="ECO:0000313" key="3">
    <source>
        <dbReference type="Proteomes" id="UP000184231"/>
    </source>
</evidence>
<dbReference type="GO" id="GO:0005829">
    <property type="term" value="C:cytosol"/>
    <property type="evidence" value="ECO:0007669"/>
    <property type="project" value="TreeGrafter"/>
</dbReference>
<dbReference type="Proteomes" id="UP000184231">
    <property type="component" value="Unassembled WGS sequence"/>
</dbReference>
<dbReference type="AlphaFoldDB" id="A0A1M6ABV2"/>
<dbReference type="InterPro" id="IPR003754">
    <property type="entry name" value="4pyrrol_synth_uPrphyn_synth"/>
</dbReference>
<dbReference type="Gene3D" id="3.40.50.10090">
    <property type="match status" value="2"/>
</dbReference>
<gene>
    <name evidence="2" type="ORF">SAMN04487911_101164</name>
</gene>
<dbReference type="CDD" id="cd06578">
    <property type="entry name" value="HemD"/>
    <property type="match status" value="1"/>
</dbReference>
<dbReference type="InterPro" id="IPR039793">
    <property type="entry name" value="UROS/Hem4"/>
</dbReference>
<sequence length="227" mass="25087">MSMSVLSTKKLSASQKELLGHAQIPVVDYDAITITFKDFTIDQQCPNLIFTSQNTVNAYLGQRALSPHSQNALPKAFCVGEKTKALLEENGLEVVEMTHYGKELAQILVEKYKSESFLLLCGNKRRHEIPNALAQHHIAFKEVQLYNNTPNPVAFKDNFKAVLFFSPSGVQSYTAANAIKESIAICIGTTTAEEAQKHSKHIVIAAKPTLESVLEKAIETLTAKRIN</sequence>
<feature type="domain" description="Tetrapyrrole biosynthesis uroporphyrinogen III synthase" evidence="1">
    <location>
        <begin position="44"/>
        <end position="214"/>
    </location>
</feature>
<dbReference type="InterPro" id="IPR036108">
    <property type="entry name" value="4pyrrol_syn_uPrphyn_synt_sf"/>
</dbReference>
<keyword evidence="3" id="KW-1185">Reference proteome</keyword>
<dbReference type="EMBL" id="FQYX01000001">
    <property type="protein sequence ID" value="SHI33901.1"/>
    <property type="molecule type" value="Genomic_DNA"/>
</dbReference>